<dbReference type="Gene3D" id="3.40.50.12350">
    <property type="match status" value="1"/>
</dbReference>
<feature type="active site" description="Proton donor" evidence="8">
    <location>
        <position position="295"/>
    </location>
</feature>
<evidence type="ECO:0000256" key="5">
    <source>
        <dbReference type="ARBA" id="ARBA00022842"/>
    </source>
</evidence>
<dbReference type="PANTHER" id="PTHR10190:SF16">
    <property type="entry name" value="DEVELOPMENTAL PROTEIN EYES ABSENT"/>
    <property type="match status" value="1"/>
</dbReference>
<proteinExistence type="inferred from homology"/>
<dbReference type="GO" id="GO:0030154">
    <property type="term" value="P:cell differentiation"/>
    <property type="evidence" value="ECO:0007669"/>
    <property type="project" value="TreeGrafter"/>
</dbReference>
<evidence type="ECO:0000256" key="8">
    <source>
        <dbReference type="PIRSR" id="PIRSR628472-1"/>
    </source>
</evidence>
<dbReference type="EC" id="3.1.3.48" evidence="2"/>
<evidence type="ECO:0000313" key="10">
    <source>
        <dbReference type="EMBL" id="KAJ4783616.1"/>
    </source>
</evidence>
<comment type="similarity">
    <text evidence="1">Belongs to the HAD-like hydrolase superfamily. EYA family.</text>
</comment>
<feature type="binding site" evidence="9">
    <location>
        <position position="293"/>
    </location>
    <ligand>
        <name>Mg(2+)</name>
        <dbReference type="ChEBI" id="CHEBI:18420"/>
    </ligand>
</feature>
<feature type="binding site" evidence="9">
    <location>
        <position position="518"/>
    </location>
    <ligand>
        <name>Mg(2+)</name>
        <dbReference type="ChEBI" id="CHEBI:18420"/>
    </ligand>
</feature>
<comment type="caution">
    <text evidence="10">The sequence shown here is derived from an EMBL/GenBank/DDBJ whole genome shotgun (WGS) entry which is preliminary data.</text>
</comment>
<evidence type="ECO:0000256" key="4">
    <source>
        <dbReference type="ARBA" id="ARBA00022801"/>
    </source>
</evidence>
<evidence type="ECO:0000256" key="2">
    <source>
        <dbReference type="ARBA" id="ARBA00013064"/>
    </source>
</evidence>
<accession>A0AAV8EXI5</accession>
<sequence length="575" mass="64741">MAPMSISVKDVITFHKIDRAVYAKFVAHGMEHARARNAVALFMWLEQRHCIDIICQIVHIINPTMVLILIAEADALLHCLQQDDGQSCYTEIPTITSLSKNRVSILFFNINKDEIVRGVVSVLDGVGRFVFDDYMYELLQAYESEEAAARAGLSTVKPAVPPALAISYAPAVVVPSTENERSMVIAFSMELPIGRDEIWKFCTEKTGGVLKPDRLFLVPFPVSLHSSSASTHKSDQRKFQGRISNSKVFPEKIQVRNLFLLKFQILAMDKTDCSLNASGLVPSTKVKTVYVWDMDETLILLKSLLDGTFASSFHGGKDLKKSVEIGKKWENLILKVCDSLFFYEEIENFNEPYLDALSTYDDGKDLLNYDFENDSLSSPNDIANKRKLAYRHRAIADKYKKGLQNLLDEQLLNIWNDLYSLTDSFTDGWLSSAHELVRQVSGVISTGEDTACNNNRVSLIVTSGSLIPSLAKCLLYKLDDVISHDNIYSSWEVGKLQCFNWIRDRFDSPQTRFCAIGDGMEECNAAQSLNWPFVKVDFKPGNPNRFPGLNKGTLRSYISVMYETAESDDEEKKDG</sequence>
<dbReference type="AlphaFoldDB" id="A0AAV8EXI5"/>
<organism evidence="10 11">
    <name type="scientific">Rhynchospora pubera</name>
    <dbReference type="NCBI Taxonomy" id="906938"/>
    <lineage>
        <taxon>Eukaryota</taxon>
        <taxon>Viridiplantae</taxon>
        <taxon>Streptophyta</taxon>
        <taxon>Embryophyta</taxon>
        <taxon>Tracheophyta</taxon>
        <taxon>Spermatophyta</taxon>
        <taxon>Magnoliopsida</taxon>
        <taxon>Liliopsida</taxon>
        <taxon>Poales</taxon>
        <taxon>Cyperaceae</taxon>
        <taxon>Cyperoideae</taxon>
        <taxon>Rhynchosporeae</taxon>
        <taxon>Rhynchospora</taxon>
    </lineage>
</organism>
<keyword evidence="3 9" id="KW-0479">Metal-binding</keyword>
<dbReference type="EMBL" id="JAMFTS010000002">
    <property type="protein sequence ID" value="KAJ4783616.1"/>
    <property type="molecule type" value="Genomic_DNA"/>
</dbReference>
<evidence type="ECO:0000256" key="1">
    <source>
        <dbReference type="ARBA" id="ARBA00010501"/>
    </source>
</evidence>
<gene>
    <name evidence="10" type="ORF">LUZ62_034862</name>
</gene>
<dbReference type="GO" id="GO:0005634">
    <property type="term" value="C:nucleus"/>
    <property type="evidence" value="ECO:0007669"/>
    <property type="project" value="TreeGrafter"/>
</dbReference>
<comment type="cofactor">
    <cofactor evidence="9">
        <name>Mg(2+)</name>
        <dbReference type="ChEBI" id="CHEBI:18420"/>
    </cofactor>
    <text evidence="9">Binds 1 Mg(2+) ion per subunit.</text>
</comment>
<comment type="catalytic activity">
    <reaction evidence="7">
        <text>O-phospho-L-tyrosyl-[protein] + H2O = L-tyrosyl-[protein] + phosphate</text>
        <dbReference type="Rhea" id="RHEA:10684"/>
        <dbReference type="Rhea" id="RHEA-COMP:10136"/>
        <dbReference type="Rhea" id="RHEA-COMP:20101"/>
        <dbReference type="ChEBI" id="CHEBI:15377"/>
        <dbReference type="ChEBI" id="CHEBI:43474"/>
        <dbReference type="ChEBI" id="CHEBI:46858"/>
        <dbReference type="ChEBI" id="CHEBI:61978"/>
        <dbReference type="EC" id="3.1.3.48"/>
    </reaction>
</comment>
<dbReference type="InterPro" id="IPR028472">
    <property type="entry name" value="EYA"/>
</dbReference>
<dbReference type="GO" id="GO:0004725">
    <property type="term" value="F:protein tyrosine phosphatase activity"/>
    <property type="evidence" value="ECO:0007669"/>
    <property type="project" value="UniProtKB-EC"/>
</dbReference>
<dbReference type="InterPro" id="IPR036412">
    <property type="entry name" value="HAD-like_sf"/>
</dbReference>
<evidence type="ECO:0000256" key="3">
    <source>
        <dbReference type="ARBA" id="ARBA00022723"/>
    </source>
</evidence>
<feature type="active site" description="Nucleophile" evidence="8">
    <location>
        <position position="293"/>
    </location>
</feature>
<dbReference type="SUPFAM" id="SSF56784">
    <property type="entry name" value="HAD-like"/>
    <property type="match status" value="1"/>
</dbReference>
<keyword evidence="11" id="KW-1185">Reference proteome</keyword>
<dbReference type="PANTHER" id="PTHR10190">
    <property type="entry name" value="EYES ABSENT"/>
    <property type="match status" value="1"/>
</dbReference>
<keyword evidence="6" id="KW-0904">Protein phosphatase</keyword>
<protein>
    <recommendedName>
        <fullName evidence="2">protein-tyrosine-phosphatase</fullName>
        <ecNumber evidence="2">3.1.3.48</ecNumber>
    </recommendedName>
</protein>
<evidence type="ECO:0000256" key="7">
    <source>
        <dbReference type="ARBA" id="ARBA00051722"/>
    </source>
</evidence>
<dbReference type="Proteomes" id="UP001140206">
    <property type="component" value="Chromosome 2"/>
</dbReference>
<evidence type="ECO:0000313" key="11">
    <source>
        <dbReference type="Proteomes" id="UP001140206"/>
    </source>
</evidence>
<dbReference type="GO" id="GO:0046872">
    <property type="term" value="F:metal ion binding"/>
    <property type="evidence" value="ECO:0007669"/>
    <property type="project" value="UniProtKB-KW"/>
</dbReference>
<evidence type="ECO:0000256" key="9">
    <source>
        <dbReference type="PIRSR" id="PIRSR628472-2"/>
    </source>
</evidence>
<evidence type="ECO:0000256" key="6">
    <source>
        <dbReference type="ARBA" id="ARBA00022912"/>
    </source>
</evidence>
<name>A0AAV8EXI5_9POAL</name>
<dbReference type="InterPro" id="IPR006545">
    <property type="entry name" value="EYA_dom"/>
</dbReference>
<feature type="binding site" evidence="9">
    <location>
        <position position="295"/>
    </location>
    <ligand>
        <name>Mg(2+)</name>
        <dbReference type="ChEBI" id="CHEBI:18420"/>
    </ligand>
</feature>
<dbReference type="GO" id="GO:0045739">
    <property type="term" value="P:positive regulation of DNA repair"/>
    <property type="evidence" value="ECO:0007669"/>
    <property type="project" value="TreeGrafter"/>
</dbReference>
<keyword evidence="4" id="KW-0378">Hydrolase</keyword>
<dbReference type="NCBIfam" id="TIGR01658">
    <property type="entry name" value="EYA-cons_domain"/>
    <property type="match status" value="1"/>
</dbReference>
<dbReference type="InterPro" id="IPR038102">
    <property type="entry name" value="EYA_dom_sf"/>
</dbReference>
<reference evidence="10" key="1">
    <citation type="submission" date="2022-08" db="EMBL/GenBank/DDBJ databases">
        <authorList>
            <person name="Marques A."/>
        </authorList>
    </citation>
    <scope>NUCLEOTIDE SEQUENCE</scope>
    <source>
        <strain evidence="10">RhyPub2mFocal</strain>
        <tissue evidence="10">Leaves</tissue>
    </source>
</reference>
<keyword evidence="5 9" id="KW-0460">Magnesium</keyword>